<reference evidence="2" key="1">
    <citation type="journal article" date="2019" name="Int. J. Syst. Evol. Microbiol.">
        <title>The Global Catalogue of Microorganisms (GCM) 10K type strain sequencing project: providing services to taxonomists for standard genome sequencing and annotation.</title>
        <authorList>
            <consortium name="The Broad Institute Genomics Platform"/>
            <consortium name="The Broad Institute Genome Sequencing Center for Infectious Disease"/>
            <person name="Wu L."/>
            <person name="Ma J."/>
        </authorList>
    </citation>
    <scope>NUCLEOTIDE SEQUENCE [LARGE SCALE GENOMIC DNA]</scope>
    <source>
        <strain evidence="2">CCTCC AB 2013263</strain>
    </source>
</reference>
<organism evidence="1 2">
    <name type="scientific">Deinococcus antarcticus</name>
    <dbReference type="NCBI Taxonomy" id="1298767"/>
    <lineage>
        <taxon>Bacteria</taxon>
        <taxon>Thermotogati</taxon>
        <taxon>Deinococcota</taxon>
        <taxon>Deinococci</taxon>
        <taxon>Deinococcales</taxon>
        <taxon>Deinococcaceae</taxon>
        <taxon>Deinococcus</taxon>
    </lineage>
</organism>
<name>A0ABV8A5D1_9DEIO</name>
<sequence>MPSPTLRPALLETVARRLLRQTAQPVLKVAVDGVDGAGKTTFADELAGVLRAHSTTVIRASIDGFHHPREVRYRLGRTSPEGFYRDSYNLEALKRELLEPLGAGGSLRFRTQVFDANTDQPVHQEQQQAQGGEILLLDGLFLHRPELRHFWDDSIFLKVDFVISVPRGAARGPGFGSADPYAGSNRRYVQGNRLYFAEASPEDHAGIVVNNNDLHAPYIEKITPGN</sequence>
<evidence type="ECO:0000313" key="2">
    <source>
        <dbReference type="Proteomes" id="UP001595748"/>
    </source>
</evidence>
<accession>A0ABV8A5D1</accession>
<dbReference type="EMBL" id="JBHRZF010000078">
    <property type="protein sequence ID" value="MFC3860519.1"/>
    <property type="molecule type" value="Genomic_DNA"/>
</dbReference>
<dbReference type="Gene3D" id="3.40.50.300">
    <property type="entry name" value="P-loop containing nucleotide triphosphate hydrolases"/>
    <property type="match status" value="1"/>
</dbReference>
<proteinExistence type="predicted"/>
<dbReference type="SUPFAM" id="SSF52540">
    <property type="entry name" value="P-loop containing nucleoside triphosphate hydrolases"/>
    <property type="match status" value="1"/>
</dbReference>
<gene>
    <name evidence="1" type="ORF">ACFOPQ_07040</name>
</gene>
<dbReference type="GO" id="GO:0016301">
    <property type="term" value="F:kinase activity"/>
    <property type="evidence" value="ECO:0007669"/>
    <property type="project" value="UniProtKB-KW"/>
</dbReference>
<keyword evidence="1" id="KW-0418">Kinase</keyword>
<dbReference type="InterPro" id="IPR027417">
    <property type="entry name" value="P-loop_NTPase"/>
</dbReference>
<comment type="caution">
    <text evidence="1">The sequence shown here is derived from an EMBL/GenBank/DDBJ whole genome shotgun (WGS) entry which is preliminary data.</text>
</comment>
<dbReference type="RefSeq" id="WP_380076665.1">
    <property type="nucleotide sequence ID" value="NZ_JBHRZF010000078.1"/>
</dbReference>
<dbReference type="Proteomes" id="UP001595748">
    <property type="component" value="Unassembled WGS sequence"/>
</dbReference>
<evidence type="ECO:0000313" key="1">
    <source>
        <dbReference type="EMBL" id="MFC3860519.1"/>
    </source>
</evidence>
<keyword evidence="1" id="KW-0808">Transferase</keyword>
<keyword evidence="2" id="KW-1185">Reference proteome</keyword>
<protein>
    <submittedName>
        <fullName evidence="1">Uridine kinase</fullName>
    </submittedName>
</protein>